<proteinExistence type="predicted"/>
<dbReference type="KEGG" id="cbr:CBG_27114"/>
<dbReference type="EMBL" id="HE600954">
    <property type="protein sequence ID" value="CAR99368.1"/>
    <property type="molecule type" value="Genomic_DNA"/>
</dbReference>
<organism evidence="1 2">
    <name type="scientific">Caenorhabditis briggsae</name>
    <dbReference type="NCBI Taxonomy" id="6238"/>
    <lineage>
        <taxon>Eukaryota</taxon>
        <taxon>Metazoa</taxon>
        <taxon>Ecdysozoa</taxon>
        <taxon>Nematoda</taxon>
        <taxon>Chromadorea</taxon>
        <taxon>Rhabditida</taxon>
        <taxon>Rhabditina</taxon>
        <taxon>Rhabditomorpha</taxon>
        <taxon>Rhabditoidea</taxon>
        <taxon>Rhabditidae</taxon>
        <taxon>Peloderinae</taxon>
        <taxon>Caenorhabditis</taxon>
    </lineage>
</organism>
<dbReference type="AlphaFoldDB" id="B6IHI8"/>
<sequence length="55" mass="6089">MSARTQDTGHPEGNKRTLLGEVTHIPRTQDCAHEHVTGAVCSLEKWTTESRSSLK</sequence>
<keyword evidence="2" id="KW-1185">Reference proteome</keyword>
<reference evidence="1 2" key="2">
    <citation type="journal article" date="2011" name="PLoS Genet.">
        <title>Caenorhabditis briggsae recombinant inbred line genotypes reveal inter-strain incompatibility and the evolution of recombination.</title>
        <authorList>
            <person name="Ross J.A."/>
            <person name="Koboldt D.C."/>
            <person name="Staisch J.E."/>
            <person name="Chamberlin H.M."/>
            <person name="Gupta B.P."/>
            <person name="Miller R.D."/>
            <person name="Baird S.E."/>
            <person name="Haag E.S."/>
        </authorList>
    </citation>
    <scope>NUCLEOTIDE SEQUENCE [LARGE SCALE GENOMIC DNA]</scope>
    <source>
        <strain evidence="1 2">AF16</strain>
    </source>
</reference>
<protein>
    <submittedName>
        <fullName evidence="1">Protein CBG27114</fullName>
    </submittedName>
</protein>
<dbReference type="CTD" id="68918572"/>
<dbReference type="Proteomes" id="UP000008549">
    <property type="component" value="Unassembled WGS sequence"/>
</dbReference>
<evidence type="ECO:0000313" key="2">
    <source>
        <dbReference type="Proteomes" id="UP000008549"/>
    </source>
</evidence>
<dbReference type="HOGENOM" id="CLU_3034359_0_0_1"/>
<gene>
    <name evidence="1" type="ORF">CBG27114</name>
    <name evidence="1" type="ORF">CBG_27114</name>
</gene>
<name>B6IHI8_CAEBR</name>
<evidence type="ECO:0000313" key="1">
    <source>
        <dbReference type="EMBL" id="CAR99368.1"/>
    </source>
</evidence>
<dbReference type="GeneID" id="68918572"/>
<accession>B6IHI8</accession>
<dbReference type="InParanoid" id="B6IHI8"/>
<dbReference type="RefSeq" id="XP_045098931.1">
    <property type="nucleotide sequence ID" value="XM_045237727.1"/>
</dbReference>
<reference evidence="1 2" key="1">
    <citation type="journal article" date="2003" name="PLoS Biol.">
        <title>The genome sequence of Caenorhabditis briggsae: a platform for comparative genomics.</title>
        <authorList>
            <person name="Stein L.D."/>
            <person name="Bao Z."/>
            <person name="Blasiar D."/>
            <person name="Blumenthal T."/>
            <person name="Brent M.R."/>
            <person name="Chen N."/>
            <person name="Chinwalla A."/>
            <person name="Clarke L."/>
            <person name="Clee C."/>
            <person name="Coghlan A."/>
            <person name="Coulson A."/>
            <person name="D'Eustachio P."/>
            <person name="Fitch D.H."/>
            <person name="Fulton L.A."/>
            <person name="Fulton R.E."/>
            <person name="Griffiths-Jones S."/>
            <person name="Harris T.W."/>
            <person name="Hillier L.W."/>
            <person name="Kamath R."/>
            <person name="Kuwabara P.E."/>
            <person name="Mardis E.R."/>
            <person name="Marra M.A."/>
            <person name="Miner T.L."/>
            <person name="Minx P."/>
            <person name="Mullikin J.C."/>
            <person name="Plumb R.W."/>
            <person name="Rogers J."/>
            <person name="Schein J.E."/>
            <person name="Sohrmann M."/>
            <person name="Spieth J."/>
            <person name="Stajich J.E."/>
            <person name="Wei C."/>
            <person name="Willey D."/>
            <person name="Wilson R.K."/>
            <person name="Durbin R."/>
            <person name="Waterston R.H."/>
        </authorList>
    </citation>
    <scope>NUCLEOTIDE SEQUENCE [LARGE SCALE GENOMIC DNA]</scope>
    <source>
        <strain evidence="1 2">AF16</strain>
    </source>
</reference>